<name>A0AAE1V1A3_9SOLA</name>
<keyword evidence="2" id="KW-1185">Reference proteome</keyword>
<evidence type="ECO:0000313" key="2">
    <source>
        <dbReference type="Proteomes" id="UP001291623"/>
    </source>
</evidence>
<dbReference type="Gene3D" id="3.40.50.2000">
    <property type="entry name" value="Glycogen Phosphorylase B"/>
    <property type="match status" value="1"/>
</dbReference>
<comment type="caution">
    <text evidence="1">The sequence shown here is derived from an EMBL/GenBank/DDBJ whole genome shotgun (WGS) entry which is preliminary data.</text>
</comment>
<organism evidence="1 2">
    <name type="scientific">Anisodus tanguticus</name>
    <dbReference type="NCBI Taxonomy" id="243964"/>
    <lineage>
        <taxon>Eukaryota</taxon>
        <taxon>Viridiplantae</taxon>
        <taxon>Streptophyta</taxon>
        <taxon>Embryophyta</taxon>
        <taxon>Tracheophyta</taxon>
        <taxon>Spermatophyta</taxon>
        <taxon>Magnoliopsida</taxon>
        <taxon>eudicotyledons</taxon>
        <taxon>Gunneridae</taxon>
        <taxon>Pentapetalae</taxon>
        <taxon>asterids</taxon>
        <taxon>lamiids</taxon>
        <taxon>Solanales</taxon>
        <taxon>Solanaceae</taxon>
        <taxon>Solanoideae</taxon>
        <taxon>Hyoscyameae</taxon>
        <taxon>Anisodus</taxon>
    </lineage>
</organism>
<reference evidence="1" key="1">
    <citation type="submission" date="2023-12" db="EMBL/GenBank/DDBJ databases">
        <title>Genome assembly of Anisodus tanguticus.</title>
        <authorList>
            <person name="Wang Y.-J."/>
        </authorList>
    </citation>
    <scope>NUCLEOTIDE SEQUENCE</scope>
    <source>
        <strain evidence="1">KB-2021</strain>
        <tissue evidence="1">Leaf</tissue>
    </source>
</reference>
<protein>
    <submittedName>
        <fullName evidence="1">Uncharacterized protein</fullName>
    </submittedName>
</protein>
<dbReference type="AlphaFoldDB" id="A0AAE1V1A3"/>
<dbReference type="Proteomes" id="UP001291623">
    <property type="component" value="Unassembled WGS sequence"/>
</dbReference>
<proteinExistence type="predicted"/>
<dbReference type="EMBL" id="JAVYJV010000019">
    <property type="protein sequence ID" value="KAK4344964.1"/>
    <property type="molecule type" value="Genomic_DNA"/>
</dbReference>
<accession>A0AAE1V1A3</accession>
<gene>
    <name evidence="1" type="ORF">RND71_035140</name>
</gene>
<sequence>MAEGIILNSFKDLAPGAIKALQEEEFGDSKPKVYPVGPLIRMDTMVGSSYMSNLLNKQ</sequence>
<evidence type="ECO:0000313" key="1">
    <source>
        <dbReference type="EMBL" id="KAK4344964.1"/>
    </source>
</evidence>